<name>A0A9P8W999_9HYPO</name>
<dbReference type="GO" id="GO:0003918">
    <property type="term" value="F:DNA topoisomerase type II (double strand cut, ATP-hydrolyzing) activity"/>
    <property type="evidence" value="ECO:0007669"/>
    <property type="project" value="UniProtKB-UniRule"/>
</dbReference>
<keyword evidence="9 10" id="KW-0413">Isomerase</keyword>
<evidence type="ECO:0000313" key="15">
    <source>
        <dbReference type="Proteomes" id="UP000777438"/>
    </source>
</evidence>
<accession>A0A9P8W999</accession>
<gene>
    <name evidence="14" type="ORF">B0T10DRAFT_481605</name>
</gene>
<dbReference type="GO" id="GO:0005524">
    <property type="term" value="F:ATP binding"/>
    <property type="evidence" value="ECO:0007669"/>
    <property type="project" value="InterPro"/>
</dbReference>
<dbReference type="InterPro" id="IPR034136">
    <property type="entry name" value="TOPRIM_Topo6A/Spo11"/>
</dbReference>
<dbReference type="Pfam" id="PF04406">
    <property type="entry name" value="TP6A_N"/>
    <property type="match status" value="1"/>
</dbReference>
<protein>
    <recommendedName>
        <fullName evidence="4">DNA topoisomerase (ATP-hydrolyzing)</fullName>
        <ecNumber evidence="4">5.6.2.2</ecNumber>
    </recommendedName>
</protein>
<dbReference type="EMBL" id="JAGPYM010000006">
    <property type="protein sequence ID" value="KAH6893137.1"/>
    <property type="molecule type" value="Genomic_DNA"/>
</dbReference>
<evidence type="ECO:0000256" key="10">
    <source>
        <dbReference type="PROSITE-ProRule" id="PRU01385"/>
    </source>
</evidence>
<feature type="domain" description="Topoisomerase 6 subunit A/Spo11 TOPRIM" evidence="13">
    <location>
        <begin position="234"/>
        <end position="334"/>
    </location>
</feature>
<dbReference type="GO" id="GO:0000706">
    <property type="term" value="P:meiotic DNA double-strand break processing"/>
    <property type="evidence" value="ECO:0007669"/>
    <property type="project" value="TreeGrafter"/>
</dbReference>
<organism evidence="14 15">
    <name type="scientific">Thelonectria olida</name>
    <dbReference type="NCBI Taxonomy" id="1576542"/>
    <lineage>
        <taxon>Eukaryota</taxon>
        <taxon>Fungi</taxon>
        <taxon>Dikarya</taxon>
        <taxon>Ascomycota</taxon>
        <taxon>Pezizomycotina</taxon>
        <taxon>Sordariomycetes</taxon>
        <taxon>Hypocreomycetidae</taxon>
        <taxon>Hypocreales</taxon>
        <taxon>Nectriaceae</taxon>
        <taxon>Thelonectria</taxon>
    </lineage>
</organism>
<dbReference type="CDD" id="cd00223">
    <property type="entry name" value="TOPRIM_TopoIIB_SPO"/>
    <property type="match status" value="1"/>
</dbReference>
<dbReference type="SUPFAM" id="SSF56726">
    <property type="entry name" value="DNA topoisomerase IV, alpha subunit"/>
    <property type="match status" value="1"/>
</dbReference>
<feature type="domain" description="Spo11/DNA topoisomerase VI subunit A N-terminal" evidence="12">
    <location>
        <begin position="123"/>
        <end position="184"/>
    </location>
</feature>
<feature type="region of interest" description="Disordered" evidence="11">
    <location>
        <begin position="25"/>
        <end position="61"/>
    </location>
</feature>
<dbReference type="InterPro" id="IPR013049">
    <property type="entry name" value="Spo11/TopoVI_A_N"/>
</dbReference>
<dbReference type="PANTHER" id="PTHR10848">
    <property type="entry name" value="MEIOTIC RECOMBINATION PROTEIN SPO11"/>
    <property type="match status" value="1"/>
</dbReference>
<dbReference type="Proteomes" id="UP000777438">
    <property type="component" value="Unassembled WGS sequence"/>
</dbReference>
<comment type="similarity">
    <text evidence="3 10">Belongs to the TOP6A family.</text>
</comment>
<evidence type="ECO:0000256" key="6">
    <source>
        <dbReference type="ARBA" id="ARBA00022842"/>
    </source>
</evidence>
<dbReference type="PRINTS" id="PR01550">
    <property type="entry name" value="TOP6AFAMILY"/>
</dbReference>
<evidence type="ECO:0000256" key="9">
    <source>
        <dbReference type="ARBA" id="ARBA00023235"/>
    </source>
</evidence>
<feature type="active site" description="O-(5'-phospho-DNA)-tyrosine intermediate" evidence="10">
    <location>
        <position position="152"/>
    </location>
</feature>
<keyword evidence="7 10" id="KW-0799">Topoisomerase</keyword>
<dbReference type="Gene3D" id="3.40.1360.10">
    <property type="match status" value="1"/>
</dbReference>
<keyword evidence="5" id="KW-0479">Metal-binding</keyword>
<keyword evidence="15" id="KW-1185">Reference proteome</keyword>
<dbReference type="AlphaFoldDB" id="A0A9P8W999"/>
<comment type="caution">
    <text evidence="14">The sequence shown here is derived from an EMBL/GenBank/DDBJ whole genome shotgun (WGS) entry which is preliminary data.</text>
</comment>
<dbReference type="OrthoDB" id="5377392at2759"/>
<dbReference type="EC" id="5.6.2.2" evidence="4"/>
<dbReference type="PROSITE" id="PS52041">
    <property type="entry name" value="TOPO_IIB"/>
    <property type="match status" value="1"/>
</dbReference>
<evidence type="ECO:0000256" key="4">
    <source>
        <dbReference type="ARBA" id="ARBA00012895"/>
    </source>
</evidence>
<evidence type="ECO:0000256" key="7">
    <source>
        <dbReference type="ARBA" id="ARBA00023029"/>
    </source>
</evidence>
<dbReference type="GO" id="GO:0007131">
    <property type="term" value="P:reciprocal meiotic recombination"/>
    <property type="evidence" value="ECO:0007669"/>
    <property type="project" value="TreeGrafter"/>
</dbReference>
<dbReference type="InterPro" id="IPR036388">
    <property type="entry name" value="WH-like_DNA-bd_sf"/>
</dbReference>
<dbReference type="GO" id="GO:0003677">
    <property type="term" value="F:DNA binding"/>
    <property type="evidence" value="ECO:0007669"/>
    <property type="project" value="UniProtKB-UniRule"/>
</dbReference>
<evidence type="ECO:0000256" key="1">
    <source>
        <dbReference type="ARBA" id="ARBA00000185"/>
    </source>
</evidence>
<dbReference type="GO" id="GO:0046872">
    <property type="term" value="F:metal ion binding"/>
    <property type="evidence" value="ECO:0007669"/>
    <property type="project" value="UniProtKB-KW"/>
</dbReference>
<evidence type="ECO:0000256" key="11">
    <source>
        <dbReference type="SAM" id="MobiDB-lite"/>
    </source>
</evidence>
<evidence type="ECO:0000256" key="2">
    <source>
        <dbReference type="ARBA" id="ARBA00001946"/>
    </source>
</evidence>
<evidence type="ECO:0000256" key="5">
    <source>
        <dbReference type="ARBA" id="ARBA00022723"/>
    </source>
</evidence>
<keyword evidence="6" id="KW-0460">Magnesium</keyword>
<dbReference type="InterPro" id="IPR002815">
    <property type="entry name" value="Spo11/TopoVI_A"/>
</dbReference>
<evidence type="ECO:0000256" key="3">
    <source>
        <dbReference type="ARBA" id="ARBA00006559"/>
    </source>
</evidence>
<dbReference type="GO" id="GO:0000228">
    <property type="term" value="C:nuclear chromosome"/>
    <property type="evidence" value="ECO:0007669"/>
    <property type="project" value="TreeGrafter"/>
</dbReference>
<dbReference type="InterPro" id="IPR036078">
    <property type="entry name" value="Spo11/TopoVI_A_sf"/>
</dbReference>
<dbReference type="PANTHER" id="PTHR10848:SF0">
    <property type="entry name" value="MEIOTIC RECOMBINATION PROTEIN SPO11"/>
    <property type="match status" value="1"/>
</dbReference>
<dbReference type="Gene3D" id="1.10.10.10">
    <property type="entry name" value="Winged helix-like DNA-binding domain superfamily/Winged helix DNA-binding domain"/>
    <property type="match status" value="1"/>
</dbReference>
<dbReference type="GO" id="GO:0042138">
    <property type="term" value="P:meiotic DNA double-strand break formation"/>
    <property type="evidence" value="ECO:0007669"/>
    <property type="project" value="TreeGrafter"/>
</dbReference>
<comment type="cofactor">
    <cofactor evidence="2">
        <name>Mg(2+)</name>
        <dbReference type="ChEBI" id="CHEBI:18420"/>
    </cofactor>
</comment>
<reference evidence="14 15" key="1">
    <citation type="journal article" date="2021" name="Nat. Commun.">
        <title>Genetic determinants of endophytism in the Arabidopsis root mycobiome.</title>
        <authorList>
            <person name="Mesny F."/>
            <person name="Miyauchi S."/>
            <person name="Thiergart T."/>
            <person name="Pickel B."/>
            <person name="Atanasova L."/>
            <person name="Karlsson M."/>
            <person name="Huettel B."/>
            <person name="Barry K.W."/>
            <person name="Haridas S."/>
            <person name="Chen C."/>
            <person name="Bauer D."/>
            <person name="Andreopoulos W."/>
            <person name="Pangilinan J."/>
            <person name="LaButti K."/>
            <person name="Riley R."/>
            <person name="Lipzen A."/>
            <person name="Clum A."/>
            <person name="Drula E."/>
            <person name="Henrissat B."/>
            <person name="Kohler A."/>
            <person name="Grigoriev I.V."/>
            <person name="Martin F.M."/>
            <person name="Hacquard S."/>
        </authorList>
    </citation>
    <scope>NUCLEOTIDE SEQUENCE [LARGE SCALE GENOMIC DNA]</scope>
    <source>
        <strain evidence="14 15">MPI-CAGE-CH-0241</strain>
    </source>
</reference>
<keyword evidence="8 10" id="KW-0238">DNA-binding</keyword>
<evidence type="ECO:0000259" key="13">
    <source>
        <dbReference type="Pfam" id="PF21180"/>
    </source>
</evidence>
<comment type="catalytic activity">
    <reaction evidence="1 10">
        <text>ATP-dependent breakage, passage and rejoining of double-stranded DNA.</text>
        <dbReference type="EC" id="5.6.2.2"/>
    </reaction>
</comment>
<evidence type="ECO:0000259" key="12">
    <source>
        <dbReference type="Pfam" id="PF04406"/>
    </source>
</evidence>
<evidence type="ECO:0000256" key="8">
    <source>
        <dbReference type="ARBA" id="ARBA00023125"/>
    </source>
</evidence>
<dbReference type="Pfam" id="PF21180">
    <property type="entry name" value="TOP6A-Spo11_Toprim"/>
    <property type="match status" value="1"/>
</dbReference>
<evidence type="ECO:0000313" key="14">
    <source>
        <dbReference type="EMBL" id="KAH6893137.1"/>
    </source>
</evidence>
<proteinExistence type="inferred from homology"/>
<feature type="compositionally biased region" description="Polar residues" evidence="11">
    <location>
        <begin position="52"/>
        <end position="61"/>
    </location>
</feature>
<sequence>MHFEIQVSISSKELSSSFDPCQAFTIDPTSKMDDLPRGIRPGATPDLMHAHTPSTPRNDTNTTLNEAGLGSIVTRIETMMESCVDSLAACEELSVAFSRRPSRGMGPRIEQIRFPGRTVQEARKFARILLILQLSHDALVSGTILTKRHIYYQHQDLFEKQSQVDELVDDIAFTLGINRADLNIVAASKGVLAGPLTIHLRDGSRLDPTVGELGIPIPPVKSISSINLECLRWIVVIEKDAIFRSLCSSQFWRTAFSGPGAIVTAKGYPDLITRSFLSFVQSNNPQLPILGLMDFDPDGISILKCYRHGSQRLAHEADAFVQAMRWIGIKSSQLILIREREFMVESWEASSGLPVNQVSNTTPATTKTSVASTSCQDPVTYLSQRDRKTAVAALRSAFEGTDDMEIMELHKELQVMLFLGTKAEIEWLDESGNLCQWLDYEIGLYLS</sequence>